<feature type="region of interest" description="Disordered" evidence="1">
    <location>
        <begin position="301"/>
        <end position="360"/>
    </location>
</feature>
<evidence type="ECO:0000313" key="2">
    <source>
        <dbReference type="EMBL" id="CAE4656623.1"/>
    </source>
</evidence>
<feature type="region of interest" description="Disordered" evidence="1">
    <location>
        <begin position="244"/>
        <end position="279"/>
    </location>
</feature>
<name>A0A7S4VNU2_9DINO</name>
<accession>A0A7S4VNU2</accession>
<gene>
    <name evidence="2" type="ORF">AMON00008_LOCUS56967</name>
</gene>
<feature type="compositionally biased region" description="Acidic residues" evidence="1">
    <location>
        <begin position="263"/>
        <end position="276"/>
    </location>
</feature>
<reference evidence="2" key="1">
    <citation type="submission" date="2021-01" db="EMBL/GenBank/DDBJ databases">
        <authorList>
            <person name="Corre E."/>
            <person name="Pelletier E."/>
            <person name="Niang G."/>
            <person name="Scheremetjew M."/>
            <person name="Finn R."/>
            <person name="Kale V."/>
            <person name="Holt S."/>
            <person name="Cochrane G."/>
            <person name="Meng A."/>
            <person name="Brown T."/>
            <person name="Cohen L."/>
        </authorList>
    </citation>
    <scope>NUCLEOTIDE SEQUENCE</scope>
    <source>
        <strain evidence="2">CCMP3105</strain>
    </source>
</reference>
<protein>
    <submittedName>
        <fullName evidence="2">Uncharacterized protein</fullName>
    </submittedName>
</protein>
<sequence length="696" mass="76914">MAGGKRGGQKKKAGGASVAASDGKDHLKVCGPASVQTLRGQLLGREVALVCCGESHEDAIDLTREKCVVEAEEGWVRVHADDGMGFDPEDVMATQEGLTLPSAKTWAERIIMSGGDDSDSEEEEVCGFLVFVKESTGPKARGTGYLFPGDAQRSPEHELPASAVVLEWDDLDDVAREFNKRRLARERIPFTEQDAIIAERKQLRRAEGIELFDDWLLRQATDADVPVEIVVEASVPVWEVEFHTEPSAGAMPPSPDCIRQLEPDSDADSEDEDDPADGTGTFLDYLYRRLVAQLPQRQVRCIDPRDLGDPQDEAEAGSFQSLLPEPLPADPDDLELNALGVPPRDDDARDNGCGRSAPSGPPLPSWEAYFSAAAELLYYSPQIKADFAPFLSRCVRNPAALRRFFEALYFKTVPEAVAAIGLDRDLLPFSRIRSPALQSPGGKDGLQRRRVELHNVPVRAAPLDRYIKAKGFDPPRTWVSGLAERLRAAGAGEIVDAAKGWFRDAVEYLLSDPKEADEEGDYFLAWLRTCHRDIHDDIDRSDPAELRRLQWAPSSSHPRSKKHRHKLEDISIPDVEEAFQELSRFDPTTRVSTGRERVLAKIILDCIQLRMVDLAAILRVTDAVLAAEPGSNVVVIVYAGVDHTKSVADFLRARGFGHAGLPQQGYTGKEDWGDEPRALTFPAYLHDFSMLFPPRN</sequence>
<dbReference type="AlphaFoldDB" id="A0A7S4VNU2"/>
<evidence type="ECO:0000256" key="1">
    <source>
        <dbReference type="SAM" id="MobiDB-lite"/>
    </source>
</evidence>
<proteinExistence type="predicted"/>
<dbReference type="EMBL" id="HBNR01079807">
    <property type="protein sequence ID" value="CAE4656623.1"/>
    <property type="molecule type" value="Transcribed_RNA"/>
</dbReference>
<feature type="region of interest" description="Disordered" evidence="1">
    <location>
        <begin position="1"/>
        <end position="24"/>
    </location>
</feature>
<organism evidence="2">
    <name type="scientific">Alexandrium monilatum</name>
    <dbReference type="NCBI Taxonomy" id="311494"/>
    <lineage>
        <taxon>Eukaryota</taxon>
        <taxon>Sar</taxon>
        <taxon>Alveolata</taxon>
        <taxon>Dinophyceae</taxon>
        <taxon>Gonyaulacales</taxon>
        <taxon>Pyrocystaceae</taxon>
        <taxon>Alexandrium</taxon>
    </lineage>
</organism>
<feature type="compositionally biased region" description="Basic and acidic residues" evidence="1">
    <location>
        <begin position="343"/>
        <end position="352"/>
    </location>
</feature>